<evidence type="ECO:0000259" key="2">
    <source>
        <dbReference type="Pfam" id="PF18433"/>
    </source>
</evidence>
<name>A0A367X6D7_9PROT</name>
<comment type="caution">
    <text evidence="3">The sequence shown here is derived from an EMBL/GenBank/DDBJ whole genome shotgun (WGS) entry which is preliminary data.</text>
</comment>
<evidence type="ECO:0000313" key="4">
    <source>
        <dbReference type="Proteomes" id="UP000252517"/>
    </source>
</evidence>
<sequence>MDLLIGGQTVQDNRISTRSAQAYLPGGNAGASGNASSTGGDSARNVFGDATKISLSGNSVQALSTDQIVAAINENLSGSGLSIQGVNPDDYTPEAVADRILGQVSNLITARADDGDEARQILADASRGIAKGIDQARDILEGLGALNETVNASINDTQQRLDDGLKSLDARITELFGPQKDDARAAANPQGDEQVVQTQITQTAQASQYSAQSATMQDRNRPQFGLRAG</sequence>
<dbReference type="Pfam" id="PF18433">
    <property type="entry name" value="DUF5610"/>
    <property type="match status" value="1"/>
</dbReference>
<reference evidence="3 4" key="1">
    <citation type="submission" date="2014-07" db="EMBL/GenBank/DDBJ databases">
        <title>Draft genome sequence of Thalassospira profundimaris S25-3-2.</title>
        <authorList>
            <person name="Lai Q."/>
            <person name="Shao Z."/>
        </authorList>
    </citation>
    <scope>NUCLEOTIDE SEQUENCE [LARGE SCALE GENOMIC DNA]</scope>
    <source>
        <strain evidence="3 4">S25-3-2</strain>
    </source>
</reference>
<dbReference type="Gene3D" id="1.10.132.90">
    <property type="match status" value="1"/>
</dbReference>
<feature type="compositionally biased region" description="Low complexity" evidence="1">
    <location>
        <begin position="197"/>
        <end position="217"/>
    </location>
</feature>
<proteinExistence type="predicted"/>
<gene>
    <name evidence="3" type="ORF">TH25_14775</name>
</gene>
<dbReference type="EMBL" id="JPWH01000011">
    <property type="protein sequence ID" value="RCK48321.1"/>
    <property type="molecule type" value="Genomic_DNA"/>
</dbReference>
<dbReference type="InterPro" id="IPR041651">
    <property type="entry name" value="DUF5610"/>
</dbReference>
<accession>A0A367X6D7</accession>
<evidence type="ECO:0000313" key="3">
    <source>
        <dbReference type="EMBL" id="RCK48321.1"/>
    </source>
</evidence>
<dbReference type="OrthoDB" id="7366224at2"/>
<evidence type="ECO:0000256" key="1">
    <source>
        <dbReference type="SAM" id="MobiDB-lite"/>
    </source>
</evidence>
<protein>
    <recommendedName>
        <fullName evidence="2">DUF5610 domain-containing protein</fullName>
    </recommendedName>
</protein>
<dbReference type="AlphaFoldDB" id="A0A367X6D7"/>
<organism evidence="3 4">
    <name type="scientific">Thalassospira profundimaris</name>
    <dbReference type="NCBI Taxonomy" id="502049"/>
    <lineage>
        <taxon>Bacteria</taxon>
        <taxon>Pseudomonadati</taxon>
        <taxon>Pseudomonadota</taxon>
        <taxon>Alphaproteobacteria</taxon>
        <taxon>Rhodospirillales</taxon>
        <taxon>Thalassospiraceae</taxon>
        <taxon>Thalassospira</taxon>
    </lineage>
</organism>
<feature type="domain" description="DUF5610" evidence="2">
    <location>
        <begin position="61"/>
        <end position="168"/>
    </location>
</feature>
<feature type="region of interest" description="Disordered" evidence="1">
    <location>
        <begin position="182"/>
        <end position="229"/>
    </location>
</feature>
<dbReference type="RefSeq" id="WP_114089027.1">
    <property type="nucleotide sequence ID" value="NZ_JPWH01000011.1"/>
</dbReference>
<dbReference type="Proteomes" id="UP000252517">
    <property type="component" value="Unassembled WGS sequence"/>
</dbReference>